<dbReference type="Pfam" id="PF24827">
    <property type="entry name" value="AstE_AspA_cat"/>
    <property type="match status" value="1"/>
</dbReference>
<evidence type="ECO:0000256" key="3">
    <source>
        <dbReference type="ARBA" id="ARBA00022801"/>
    </source>
</evidence>
<keyword evidence="6" id="KW-1133">Transmembrane helix</keyword>
<organism evidence="8">
    <name type="scientific">marine metagenome</name>
    <dbReference type="NCBI Taxonomy" id="408172"/>
    <lineage>
        <taxon>unclassified sequences</taxon>
        <taxon>metagenomes</taxon>
        <taxon>ecological metagenomes</taxon>
    </lineage>
</organism>
<keyword evidence="3" id="KW-0378">Hydrolase</keyword>
<evidence type="ECO:0000256" key="2">
    <source>
        <dbReference type="ARBA" id="ARBA00022723"/>
    </source>
</evidence>
<evidence type="ECO:0000259" key="7">
    <source>
        <dbReference type="Pfam" id="PF24827"/>
    </source>
</evidence>
<dbReference type="SUPFAM" id="SSF53187">
    <property type="entry name" value="Zn-dependent exopeptidases"/>
    <property type="match status" value="1"/>
</dbReference>
<dbReference type="Gene3D" id="3.40.630.10">
    <property type="entry name" value="Zn peptidases"/>
    <property type="match status" value="1"/>
</dbReference>
<feature type="transmembrane region" description="Helical" evidence="6">
    <location>
        <begin position="21"/>
        <end position="45"/>
    </location>
</feature>
<dbReference type="EMBL" id="UINC01152226">
    <property type="protein sequence ID" value="SVD46301.1"/>
    <property type="molecule type" value="Genomic_DNA"/>
</dbReference>
<keyword evidence="6" id="KW-0812">Transmembrane</keyword>
<proteinExistence type="predicted"/>
<feature type="domain" description="Succinylglutamate desuccinylase/Aspartoacylase catalytic" evidence="7">
    <location>
        <begin position="64"/>
        <end position="164"/>
    </location>
</feature>
<evidence type="ECO:0000313" key="8">
    <source>
        <dbReference type="EMBL" id="SVD46301.1"/>
    </source>
</evidence>
<reference evidence="8" key="1">
    <citation type="submission" date="2018-05" db="EMBL/GenBank/DDBJ databases">
        <authorList>
            <person name="Lanie J.A."/>
            <person name="Ng W.-L."/>
            <person name="Kazmierczak K.M."/>
            <person name="Andrzejewski T.M."/>
            <person name="Davidsen T.M."/>
            <person name="Wayne K.J."/>
            <person name="Tettelin H."/>
            <person name="Glass J.I."/>
            <person name="Rusch D."/>
            <person name="Podicherti R."/>
            <person name="Tsui H.-C.T."/>
            <person name="Winkler M.E."/>
        </authorList>
    </citation>
    <scope>NUCLEOTIDE SEQUENCE</scope>
</reference>
<dbReference type="InterPro" id="IPR053138">
    <property type="entry name" value="N-alpha-Ac-DABA_deacetylase"/>
</dbReference>
<protein>
    <recommendedName>
        <fullName evidence="7">Succinylglutamate desuccinylase/Aspartoacylase catalytic domain-containing protein</fullName>
    </recommendedName>
</protein>
<dbReference type="GO" id="GO:0046872">
    <property type="term" value="F:metal ion binding"/>
    <property type="evidence" value="ECO:0007669"/>
    <property type="project" value="UniProtKB-KW"/>
</dbReference>
<feature type="non-terminal residue" evidence="8">
    <location>
        <position position="188"/>
    </location>
</feature>
<comment type="cofactor">
    <cofactor evidence="1">
        <name>Zn(2+)</name>
        <dbReference type="ChEBI" id="CHEBI:29105"/>
    </cofactor>
</comment>
<dbReference type="InterPro" id="IPR055438">
    <property type="entry name" value="AstE_AspA_cat"/>
</dbReference>
<dbReference type="GO" id="GO:0016788">
    <property type="term" value="F:hydrolase activity, acting on ester bonds"/>
    <property type="evidence" value="ECO:0007669"/>
    <property type="project" value="InterPro"/>
</dbReference>
<keyword evidence="2" id="KW-0479">Metal-binding</keyword>
<evidence type="ECO:0000256" key="1">
    <source>
        <dbReference type="ARBA" id="ARBA00001947"/>
    </source>
</evidence>
<evidence type="ECO:0000256" key="4">
    <source>
        <dbReference type="ARBA" id="ARBA00022833"/>
    </source>
</evidence>
<feature type="region of interest" description="Disordered" evidence="5">
    <location>
        <begin position="109"/>
        <end position="138"/>
    </location>
</feature>
<keyword evidence="4" id="KW-0862">Zinc</keyword>
<dbReference type="PANTHER" id="PTHR37326:SF1">
    <property type="entry name" value="BLL3975 PROTEIN"/>
    <property type="match status" value="1"/>
</dbReference>
<dbReference type="AlphaFoldDB" id="A0A382VK81"/>
<name>A0A382VK81_9ZZZZ</name>
<evidence type="ECO:0000256" key="6">
    <source>
        <dbReference type="SAM" id="Phobius"/>
    </source>
</evidence>
<keyword evidence="6" id="KW-0472">Membrane</keyword>
<sequence length="188" mass="20602">MITANLDRIAKLPKHGGVKRLAIFFCAFVLVAPIFGAGQVVSGLLAKGTKWETPFYSRDSGKLGPTIVLTGGVHGNEPAGARAVEQIRHWPIRRGRLIVVPRVNKPGLEKGTRYLPGEPPARRDLNRNFPKTGSDKPTRGELAQALWALIKEEKPAWLIDLHEGYDFHQLNSDSVGSSIIDTHDKAAN</sequence>
<gene>
    <name evidence="8" type="ORF">METZ01_LOCUS399155</name>
</gene>
<evidence type="ECO:0000256" key="5">
    <source>
        <dbReference type="SAM" id="MobiDB-lite"/>
    </source>
</evidence>
<accession>A0A382VK81</accession>
<dbReference type="PANTHER" id="PTHR37326">
    <property type="entry name" value="BLL3975 PROTEIN"/>
    <property type="match status" value="1"/>
</dbReference>